<protein>
    <recommendedName>
        <fullName evidence="4">Adhesin domain-containing protein</fullName>
    </recommendedName>
</protein>
<feature type="region of interest" description="Disordered" evidence="1">
    <location>
        <begin position="91"/>
        <end position="126"/>
    </location>
</feature>
<accession>A0ABR0KHN3</accession>
<evidence type="ECO:0000256" key="1">
    <source>
        <dbReference type="SAM" id="MobiDB-lite"/>
    </source>
</evidence>
<evidence type="ECO:0000313" key="2">
    <source>
        <dbReference type="EMBL" id="KAK5096733.1"/>
    </source>
</evidence>
<feature type="compositionally biased region" description="Basic and acidic residues" evidence="1">
    <location>
        <begin position="99"/>
        <end position="108"/>
    </location>
</feature>
<name>A0ABR0KHN3_9EURO</name>
<comment type="caution">
    <text evidence="2">The sequence shown here is derived from an EMBL/GenBank/DDBJ whole genome shotgun (WGS) entry which is preliminary data.</text>
</comment>
<evidence type="ECO:0008006" key="4">
    <source>
        <dbReference type="Google" id="ProtNLM"/>
    </source>
</evidence>
<dbReference type="EMBL" id="JAVRRG010000021">
    <property type="protein sequence ID" value="KAK5096733.1"/>
    <property type="molecule type" value="Genomic_DNA"/>
</dbReference>
<sequence>MDAAALALDLATASPWSDALSSSVASHQESMNSSLTGSHELSYSRNHIATEGTGLEPPPPYYPPHEYDLNIDLADPELEDMRLPVAQQETTALNSPVHGVEESEHEDNLDAPLLDEPDEKSPGGRYPWMRVNSTARIRTLRSWRLYTAIGLVVASRQKSPPQRNLPLVPTHGQNHTQHAAHEDIIGRFPLWDRLELSTTTGSIDVEIDPMPVNGTAEIILSSSTGNIKLGISDSWWMRGKERTLRSIRTEIKTVQGNVYGRILLGNGGYASVDSVSGAQDLRVFVYSAGANNAVSELITRSHIGDQVVALTHFGDQDSTISSLKCEHHSLGTSNLDLQYSHAWRGEVHAVTSAYGHLEVQGDIRLVFDKKDENEVLAHKGDDPHRYTVDVISDGTGSVCFKSWYTW</sequence>
<evidence type="ECO:0000313" key="3">
    <source>
        <dbReference type="Proteomes" id="UP001345013"/>
    </source>
</evidence>
<feature type="compositionally biased region" description="Acidic residues" evidence="1">
    <location>
        <begin position="109"/>
        <end position="118"/>
    </location>
</feature>
<proteinExistence type="predicted"/>
<keyword evidence="3" id="KW-1185">Reference proteome</keyword>
<gene>
    <name evidence="2" type="ORF">LTR24_002495</name>
</gene>
<reference evidence="2 3" key="1">
    <citation type="submission" date="2023-08" db="EMBL/GenBank/DDBJ databases">
        <title>Black Yeasts Isolated from many extreme environments.</title>
        <authorList>
            <person name="Coleine C."/>
            <person name="Stajich J.E."/>
            <person name="Selbmann L."/>
        </authorList>
    </citation>
    <scope>NUCLEOTIDE SEQUENCE [LARGE SCALE GENOMIC DNA]</scope>
    <source>
        <strain evidence="2 3">CCFEE 5885</strain>
    </source>
</reference>
<organism evidence="2 3">
    <name type="scientific">Lithohypha guttulata</name>
    <dbReference type="NCBI Taxonomy" id="1690604"/>
    <lineage>
        <taxon>Eukaryota</taxon>
        <taxon>Fungi</taxon>
        <taxon>Dikarya</taxon>
        <taxon>Ascomycota</taxon>
        <taxon>Pezizomycotina</taxon>
        <taxon>Eurotiomycetes</taxon>
        <taxon>Chaetothyriomycetidae</taxon>
        <taxon>Chaetothyriales</taxon>
        <taxon>Trichomeriaceae</taxon>
        <taxon>Lithohypha</taxon>
    </lineage>
</organism>
<dbReference type="Proteomes" id="UP001345013">
    <property type="component" value="Unassembled WGS sequence"/>
</dbReference>